<reference evidence="1 2" key="1">
    <citation type="journal article" date="2021" name="Hortic Res">
        <title>High-quality reference genome and annotation aids understanding of berry development for evergreen blueberry (Vaccinium darrowii).</title>
        <authorList>
            <person name="Yu J."/>
            <person name="Hulse-Kemp A.M."/>
            <person name="Babiker E."/>
            <person name="Staton M."/>
        </authorList>
    </citation>
    <scope>NUCLEOTIDE SEQUENCE [LARGE SCALE GENOMIC DNA]</scope>
    <source>
        <strain evidence="2">cv. NJ 8807/NJ 8810</strain>
        <tissue evidence="1">Young leaf</tissue>
    </source>
</reference>
<protein>
    <submittedName>
        <fullName evidence="1">Uncharacterized protein</fullName>
    </submittedName>
</protein>
<dbReference type="EMBL" id="CM037159">
    <property type="protein sequence ID" value="KAH7866377.1"/>
    <property type="molecule type" value="Genomic_DNA"/>
</dbReference>
<organism evidence="1 2">
    <name type="scientific">Vaccinium darrowii</name>
    <dbReference type="NCBI Taxonomy" id="229202"/>
    <lineage>
        <taxon>Eukaryota</taxon>
        <taxon>Viridiplantae</taxon>
        <taxon>Streptophyta</taxon>
        <taxon>Embryophyta</taxon>
        <taxon>Tracheophyta</taxon>
        <taxon>Spermatophyta</taxon>
        <taxon>Magnoliopsida</taxon>
        <taxon>eudicotyledons</taxon>
        <taxon>Gunneridae</taxon>
        <taxon>Pentapetalae</taxon>
        <taxon>asterids</taxon>
        <taxon>Ericales</taxon>
        <taxon>Ericaceae</taxon>
        <taxon>Vaccinioideae</taxon>
        <taxon>Vaccinieae</taxon>
        <taxon>Vaccinium</taxon>
    </lineage>
</organism>
<accession>A0ACB7ZKG9</accession>
<comment type="caution">
    <text evidence="1">The sequence shown here is derived from an EMBL/GenBank/DDBJ whole genome shotgun (WGS) entry which is preliminary data.</text>
</comment>
<evidence type="ECO:0000313" key="2">
    <source>
        <dbReference type="Proteomes" id="UP000828048"/>
    </source>
</evidence>
<sequence>MVSTDYQCICLALVFILGALASQATSRNFQDVSIVEKHKQWMARYGRVYKDTEDEGKRFKIFKDNVDYIDSFNKDAKKPYKLGVNQFADLTNEEFKQRNRFKSHVCPTAASSFKYENVTAVPSSMDWRKEGAVTPIKDQGQCERPLFPASQQHSRVFLFSSKTPARHSGAFATLVLSLFLNFSSTSISMAVKKGSWETVDEFLKQCEQSGDSAYNALRSLLERLEDPKTRAEARIFLSDLQKRFGTMEASDQCLEKFHFLIQDIYLEQYEGYQGRKKLTMMVIPSIFIPEDWSFTFYEGLNRHPDTIFNDKTVAELGCGNGWISIAIAEKWSPLKVYGLDINPRAVKISWINLYLNALDDNGQPIYDGEGKTLLERVEFHESDLLSYCRDNHIELERIVGCIPQILNPNPDAMTKMITENASEEFLHSLSNYCALQGFVEDQFGLGLIARAVEEGISVIKPLGIMIFNMGGRPGQGVCKRLFERRGIRVNKLWQTKILQAADTDISALVEIEKNSPHRFEFFMGLAGDQPICARSAWAYGKAGGRISHALSVYNCQLRQPTQVKVIFDFLKNGFRDISNSLDLSFEDDSVADEKIPFLAYLASVLKKTSVFPYEPPAGSKRFRNLIAGFMKTYHHIPLSADNVVVFPSRAAAIESALRLFSPRLAIVDEHLTRHLPRRWLTSLAIENTGTDKLAEDVTVIEAPRQSDLMIELIKKLKPQVVVTGMAEFEAITSSAFQHLLETTREIGCRIFFDISDHFELSSLPGSIGVLKYLTGTPLPPHAAIICGLLKNKVYSDLEVAFVISEEETIFKALCKTVELLEGSTALISQYYYGCLFNDLLAFQLADRHPPAEREGEKVKPREMIGFSSSTISVLDHAELSITETNNSSLIHMDVDESFLPMPSPVKAAIFESFARQNVAEAEIDVKTSLRQFIKSSYGFTTNKNTEFIYADCPLPLFNKLVLCCIQEGGTLCFPSGSNGNYVSAARFLKANIVTIPTQSEVGFKLTENVLTGVLETVNKPWVYLSGPTINPTGLVYTNEEMGNVLSTCAKFGARVIIDTSFSGLEFGSEDSCIWDLEHSLANINRNGELTFSVSLLGGLSLNMLMGGLTFGFLVLNQPFLIDTVHSFSGLSKPHSTLKYTLKKLLDLKERKAGDLLNAIAAQKKLLASRFERLKETLETCGWNVLEARGGVSMVATPWAYFGKNIILKEDGATAFQARLDDSNIREAMLKATGICINSASWTGIPGYCRFTTALEEGDFERALECIIRFRNVANV</sequence>
<evidence type="ECO:0000313" key="1">
    <source>
        <dbReference type="EMBL" id="KAH7866377.1"/>
    </source>
</evidence>
<name>A0ACB7ZKG9_9ERIC</name>
<gene>
    <name evidence="1" type="ORF">Vadar_019558</name>
</gene>
<keyword evidence="2" id="KW-1185">Reference proteome</keyword>
<proteinExistence type="predicted"/>
<dbReference type="Proteomes" id="UP000828048">
    <property type="component" value="Chromosome 9"/>
</dbReference>